<dbReference type="Proteomes" id="UP000652761">
    <property type="component" value="Unassembled WGS sequence"/>
</dbReference>
<dbReference type="OrthoDB" id="437693at2759"/>
<evidence type="ECO:0000313" key="2">
    <source>
        <dbReference type="Proteomes" id="UP000652761"/>
    </source>
</evidence>
<protein>
    <recommendedName>
        <fullName evidence="3">Histone deacetylase</fullName>
    </recommendedName>
</protein>
<organism evidence="1 2">
    <name type="scientific">Colocasia esculenta</name>
    <name type="common">Wild taro</name>
    <name type="synonym">Arum esculentum</name>
    <dbReference type="NCBI Taxonomy" id="4460"/>
    <lineage>
        <taxon>Eukaryota</taxon>
        <taxon>Viridiplantae</taxon>
        <taxon>Streptophyta</taxon>
        <taxon>Embryophyta</taxon>
        <taxon>Tracheophyta</taxon>
        <taxon>Spermatophyta</taxon>
        <taxon>Magnoliopsida</taxon>
        <taxon>Liliopsida</taxon>
        <taxon>Araceae</taxon>
        <taxon>Aroideae</taxon>
        <taxon>Colocasieae</taxon>
        <taxon>Colocasia</taxon>
    </lineage>
</organism>
<evidence type="ECO:0000313" key="1">
    <source>
        <dbReference type="EMBL" id="MQL97444.1"/>
    </source>
</evidence>
<dbReference type="SUPFAM" id="SSF52768">
    <property type="entry name" value="Arginase/deacetylase"/>
    <property type="match status" value="1"/>
</dbReference>
<comment type="caution">
    <text evidence="1">The sequence shown here is derived from an EMBL/GenBank/DDBJ whole genome shotgun (WGS) entry which is preliminary data.</text>
</comment>
<reference evidence="1" key="1">
    <citation type="submission" date="2017-07" db="EMBL/GenBank/DDBJ databases">
        <title>Taro Niue Genome Assembly and Annotation.</title>
        <authorList>
            <person name="Atibalentja N."/>
            <person name="Keating K."/>
            <person name="Fields C.J."/>
        </authorList>
    </citation>
    <scope>NUCLEOTIDE SEQUENCE</scope>
    <source>
        <strain evidence="1">Niue_2</strain>
        <tissue evidence="1">Leaf</tissue>
    </source>
</reference>
<proteinExistence type="predicted"/>
<dbReference type="InterPro" id="IPR023696">
    <property type="entry name" value="Ureohydrolase_dom_sf"/>
</dbReference>
<keyword evidence="2" id="KW-1185">Reference proteome</keyword>
<dbReference type="AlphaFoldDB" id="A0A843VX01"/>
<gene>
    <name evidence="1" type="ORF">Taro_030134</name>
</gene>
<dbReference type="EMBL" id="NMUH01002051">
    <property type="protein sequence ID" value="MQL97444.1"/>
    <property type="molecule type" value="Genomic_DNA"/>
</dbReference>
<name>A0A843VX01_COLES</name>
<evidence type="ECO:0008006" key="3">
    <source>
        <dbReference type="Google" id="ProtNLM"/>
    </source>
</evidence>
<sequence length="78" mass="8885">MKTVQSHDLRFRILRVSPEGVTTRDEMVFRFAREKNIPILMLTSGGYMKSNARIIADSITNLAKKNLIDLQSVFSSRA</sequence>
<accession>A0A843VX01</accession>